<dbReference type="Proteomes" id="UP000181976">
    <property type="component" value="Unassembled WGS sequence"/>
</dbReference>
<keyword evidence="4" id="KW-0267">Excision nuclease</keyword>
<reference evidence="13 14" key="1">
    <citation type="submission" date="2016-10" db="EMBL/GenBank/DDBJ databases">
        <authorList>
            <person name="de Groot N.N."/>
        </authorList>
    </citation>
    <scope>NUCLEOTIDE SEQUENCE [LARGE SCALE GENOMIC DNA]</scope>
    <source>
        <strain evidence="13 14">DSM 19012</strain>
    </source>
</reference>
<evidence type="ECO:0000256" key="11">
    <source>
        <dbReference type="ARBA" id="ARBA00042732"/>
    </source>
</evidence>
<evidence type="ECO:0000259" key="12">
    <source>
        <dbReference type="PROSITE" id="PS50164"/>
    </source>
</evidence>
<dbReference type="CDD" id="cd06127">
    <property type="entry name" value="DEDDh"/>
    <property type="match status" value="1"/>
</dbReference>
<keyword evidence="1" id="KW-0227">DNA damage</keyword>
<evidence type="ECO:0000256" key="6">
    <source>
        <dbReference type="ARBA" id="ARBA00023236"/>
    </source>
</evidence>
<evidence type="ECO:0000256" key="9">
    <source>
        <dbReference type="ARBA" id="ARBA00040756"/>
    </source>
</evidence>
<dbReference type="GO" id="GO:0009432">
    <property type="term" value="P:SOS response"/>
    <property type="evidence" value="ECO:0007669"/>
    <property type="project" value="UniProtKB-KW"/>
</dbReference>
<dbReference type="InterPro" id="IPR050066">
    <property type="entry name" value="UvrABC_protein_C"/>
</dbReference>
<dbReference type="STRING" id="385682.SAMN05444380_104125"/>
<dbReference type="InParanoid" id="A0A1I1WII0"/>
<comment type="subunit">
    <text evidence="8">DNA polymerase III contains a core (composed of alpha, epsilon and theta chains) that associates with a tau subunit. This core dimerizes to form the POLIII' complex. PolIII' associates with the gamma complex (composed of gamma, delta, delta', psi and chi chains) and with the beta chain to form the complete DNA polymerase III complex.</text>
</comment>
<dbReference type="NCBIfam" id="TIGR00573">
    <property type="entry name" value="dnaq"/>
    <property type="match status" value="1"/>
</dbReference>
<dbReference type="InterPro" id="IPR013520">
    <property type="entry name" value="Ribonucl_H"/>
</dbReference>
<dbReference type="InterPro" id="IPR036397">
    <property type="entry name" value="RNaseH_sf"/>
</dbReference>
<dbReference type="InterPro" id="IPR000305">
    <property type="entry name" value="GIY-YIG_endonuc"/>
</dbReference>
<dbReference type="InterPro" id="IPR012337">
    <property type="entry name" value="RNaseH-like_sf"/>
</dbReference>
<evidence type="ECO:0000256" key="2">
    <source>
        <dbReference type="ARBA" id="ARBA00022769"/>
    </source>
</evidence>
<comment type="function">
    <text evidence="7">DNA polymerase III is a complex, multichain enzyme responsible for most of the replicative synthesis in bacteria. The epsilon subunit contain the editing function and is a proofreading 3'-5' exonuclease.</text>
</comment>
<accession>A0A1I1WII0</accession>
<evidence type="ECO:0000256" key="5">
    <source>
        <dbReference type="ARBA" id="ARBA00023204"/>
    </source>
</evidence>
<keyword evidence="6" id="KW-0742">SOS response</keyword>
<dbReference type="Pfam" id="PF00929">
    <property type="entry name" value="RNase_T"/>
    <property type="match status" value="1"/>
</dbReference>
<dbReference type="CDD" id="cd10434">
    <property type="entry name" value="GIY-YIG_UvrC_Cho"/>
    <property type="match status" value="1"/>
</dbReference>
<dbReference type="GO" id="GO:0009380">
    <property type="term" value="C:excinuclease repair complex"/>
    <property type="evidence" value="ECO:0007669"/>
    <property type="project" value="TreeGrafter"/>
</dbReference>
<dbReference type="InterPro" id="IPR006054">
    <property type="entry name" value="DnaQ"/>
</dbReference>
<dbReference type="PROSITE" id="PS50164">
    <property type="entry name" value="GIY_YIG"/>
    <property type="match status" value="1"/>
</dbReference>
<dbReference type="AlphaFoldDB" id="A0A1I1WII0"/>
<organism evidence="13 14">
    <name type="scientific">Thermophagus xiamenensis</name>
    <dbReference type="NCBI Taxonomy" id="385682"/>
    <lineage>
        <taxon>Bacteria</taxon>
        <taxon>Pseudomonadati</taxon>
        <taxon>Bacteroidota</taxon>
        <taxon>Bacteroidia</taxon>
        <taxon>Marinilabiliales</taxon>
        <taxon>Marinilabiliaceae</taxon>
        <taxon>Thermophagus</taxon>
    </lineage>
</organism>
<feature type="domain" description="GIY-YIG" evidence="12">
    <location>
        <begin position="217"/>
        <end position="293"/>
    </location>
</feature>
<gene>
    <name evidence="13" type="ORF">SAMN05444380_104125</name>
</gene>
<evidence type="ECO:0000256" key="3">
    <source>
        <dbReference type="ARBA" id="ARBA00022801"/>
    </source>
</evidence>
<evidence type="ECO:0000256" key="4">
    <source>
        <dbReference type="ARBA" id="ARBA00022881"/>
    </source>
</evidence>
<dbReference type="InterPro" id="IPR047296">
    <property type="entry name" value="GIY-YIG_UvrC_Cho"/>
</dbReference>
<dbReference type="InterPro" id="IPR035901">
    <property type="entry name" value="GIY-YIG_endonuc_sf"/>
</dbReference>
<dbReference type="GO" id="GO:0003887">
    <property type="term" value="F:DNA-directed DNA polymerase activity"/>
    <property type="evidence" value="ECO:0007669"/>
    <property type="project" value="InterPro"/>
</dbReference>
<evidence type="ECO:0000256" key="1">
    <source>
        <dbReference type="ARBA" id="ARBA00022763"/>
    </source>
</evidence>
<keyword evidence="14" id="KW-1185">Reference proteome</keyword>
<protein>
    <recommendedName>
        <fullName evidence="9">Excinuclease cho</fullName>
    </recommendedName>
    <alternativeName>
        <fullName evidence="11">Endonuclease cho</fullName>
    </alternativeName>
    <alternativeName>
        <fullName evidence="10">UvrC homolog protein</fullName>
    </alternativeName>
</protein>
<name>A0A1I1WII0_9BACT</name>
<dbReference type="GO" id="GO:0006289">
    <property type="term" value="P:nucleotide-excision repair"/>
    <property type="evidence" value="ECO:0007669"/>
    <property type="project" value="InterPro"/>
</dbReference>
<keyword evidence="5" id="KW-0234">DNA repair</keyword>
<dbReference type="SMART" id="SM00465">
    <property type="entry name" value="GIYc"/>
    <property type="match status" value="1"/>
</dbReference>
<evidence type="ECO:0000313" key="14">
    <source>
        <dbReference type="Proteomes" id="UP000181976"/>
    </source>
</evidence>
<keyword evidence="2" id="KW-0228">DNA excision</keyword>
<dbReference type="PANTHER" id="PTHR30562:SF10">
    <property type="entry name" value="EXCINUCLEASE CHO"/>
    <property type="match status" value="1"/>
</dbReference>
<keyword evidence="3" id="KW-0378">Hydrolase</keyword>
<dbReference type="PANTHER" id="PTHR30562">
    <property type="entry name" value="UVRC/OXIDOREDUCTASE"/>
    <property type="match status" value="1"/>
</dbReference>
<dbReference type="SMART" id="SM00479">
    <property type="entry name" value="EXOIII"/>
    <property type="match status" value="1"/>
</dbReference>
<evidence type="ECO:0000313" key="13">
    <source>
        <dbReference type="EMBL" id="SFD95014.1"/>
    </source>
</evidence>
<evidence type="ECO:0000256" key="8">
    <source>
        <dbReference type="ARBA" id="ARBA00026073"/>
    </source>
</evidence>
<evidence type="ECO:0000256" key="7">
    <source>
        <dbReference type="ARBA" id="ARBA00025483"/>
    </source>
</evidence>
<dbReference type="SUPFAM" id="SSF82771">
    <property type="entry name" value="GIY-YIG endonuclease"/>
    <property type="match status" value="1"/>
</dbReference>
<evidence type="ECO:0000256" key="10">
    <source>
        <dbReference type="ARBA" id="ARBA00042138"/>
    </source>
</evidence>
<dbReference type="eggNOG" id="COG2176">
    <property type="taxonomic scope" value="Bacteria"/>
</dbReference>
<dbReference type="GO" id="GO:0006260">
    <property type="term" value="P:DNA replication"/>
    <property type="evidence" value="ECO:0007669"/>
    <property type="project" value="InterPro"/>
</dbReference>
<dbReference type="Gene3D" id="3.40.1440.10">
    <property type="entry name" value="GIY-YIG endonuclease"/>
    <property type="match status" value="1"/>
</dbReference>
<proteinExistence type="predicted"/>
<dbReference type="GO" id="GO:0004527">
    <property type="term" value="F:exonuclease activity"/>
    <property type="evidence" value="ECO:0007669"/>
    <property type="project" value="UniProtKB-ARBA"/>
</dbReference>
<dbReference type="FunFam" id="3.30.420.10:FF:000045">
    <property type="entry name" value="3'-5' exonuclease DinG"/>
    <property type="match status" value="1"/>
</dbReference>
<sequence>MYARLWGLFNHYFFNTFAPMVKPPRYSVIDVETTGGKPGIGRITEIAIFRMEGTEIVDHFTSLVNPEITIPYYISRLTGITNEMVKDAPRFYEIAKRIVELTENTIFVAHNVSFDYHFIQKEFESLGYKYERDQLCTVRLSRKILPGRPSYSLGNLCQELNIPLSDRHRAGGDAHATALLLKYLIEKKGDFIFPPQAFDTSHLHPNFDSNQAKSLPEKTGIYIFFNDNGEVIYVGKSCNIKKRVLSHLRVRDKSKRQMVQQLVDVEAIVTGSELIALLMEAEQIQKHKPPFNKALKKNNFAWGIYYYIDRKGYIRFFVERTTKMTSTPVASFSSKSNACKYLAQWVQKNRLCRFLSGLEDTSNGCFDFQLNQCSGACQGIEKPEDYNLRALNLLKQQNLPHHNFVIVDKGRQLQEKSFVWVDKGEVRGYGWINNEVTITSPYMLEDFLVGGKDDRHARIIIRSWLSAKKDHVQLLTY</sequence>
<dbReference type="Gene3D" id="3.30.420.10">
    <property type="entry name" value="Ribonuclease H-like superfamily/Ribonuclease H"/>
    <property type="match status" value="1"/>
</dbReference>
<dbReference type="SUPFAM" id="SSF53098">
    <property type="entry name" value="Ribonuclease H-like"/>
    <property type="match status" value="1"/>
</dbReference>
<dbReference type="EMBL" id="FONA01000004">
    <property type="protein sequence ID" value="SFD95014.1"/>
    <property type="molecule type" value="Genomic_DNA"/>
</dbReference>
<dbReference type="Pfam" id="PF01541">
    <property type="entry name" value="GIY-YIG"/>
    <property type="match status" value="1"/>
</dbReference>
<dbReference type="GO" id="GO:0003677">
    <property type="term" value="F:DNA binding"/>
    <property type="evidence" value="ECO:0007669"/>
    <property type="project" value="InterPro"/>
</dbReference>